<reference evidence="1" key="1">
    <citation type="submission" date="2023-06" db="EMBL/GenBank/DDBJ databases">
        <title>Genomic of Agaribacillus aureum.</title>
        <authorList>
            <person name="Wang G."/>
        </authorList>
    </citation>
    <scope>NUCLEOTIDE SEQUENCE</scope>
    <source>
        <strain evidence="1">BMA12</strain>
    </source>
</reference>
<dbReference type="Gene3D" id="3.40.50.1820">
    <property type="entry name" value="alpha/beta hydrolase"/>
    <property type="match status" value="1"/>
</dbReference>
<dbReference type="EMBL" id="JAUJEB010000001">
    <property type="protein sequence ID" value="MDN5211957.1"/>
    <property type="molecule type" value="Genomic_DNA"/>
</dbReference>
<gene>
    <name evidence="1" type="ORF">QQ020_07835</name>
</gene>
<accession>A0ABT8L2H6</accession>
<dbReference type="InterPro" id="IPR029058">
    <property type="entry name" value="AB_hydrolase_fold"/>
</dbReference>
<dbReference type="PANTHER" id="PTHR48098:SF3">
    <property type="entry name" value="IRON(III) ENTEROBACTIN ESTERASE"/>
    <property type="match status" value="1"/>
</dbReference>
<comment type="caution">
    <text evidence="1">The sequence shown here is derived from an EMBL/GenBank/DDBJ whole genome shotgun (WGS) entry which is preliminary data.</text>
</comment>
<protein>
    <submittedName>
        <fullName evidence="1">Alpha/beta hydrolase-fold protein</fullName>
    </submittedName>
</protein>
<dbReference type="PANTHER" id="PTHR48098">
    <property type="entry name" value="ENTEROCHELIN ESTERASE-RELATED"/>
    <property type="match status" value="1"/>
</dbReference>
<dbReference type="InterPro" id="IPR000801">
    <property type="entry name" value="Esterase-like"/>
</dbReference>
<name>A0ABT8L2H6_9BACT</name>
<dbReference type="Pfam" id="PF00756">
    <property type="entry name" value="Esterase"/>
    <property type="match status" value="1"/>
</dbReference>
<dbReference type="SUPFAM" id="SSF53474">
    <property type="entry name" value="alpha/beta-Hydrolases"/>
    <property type="match status" value="1"/>
</dbReference>
<organism evidence="1 2">
    <name type="scientific">Agaribacillus aureus</name>
    <dbReference type="NCBI Taxonomy" id="3051825"/>
    <lineage>
        <taxon>Bacteria</taxon>
        <taxon>Pseudomonadati</taxon>
        <taxon>Bacteroidota</taxon>
        <taxon>Cytophagia</taxon>
        <taxon>Cytophagales</taxon>
        <taxon>Splendidivirgaceae</taxon>
        <taxon>Agaribacillus</taxon>
    </lineage>
</organism>
<evidence type="ECO:0000313" key="1">
    <source>
        <dbReference type="EMBL" id="MDN5211957.1"/>
    </source>
</evidence>
<keyword evidence="1" id="KW-0378">Hydrolase</keyword>
<dbReference type="RefSeq" id="WP_346757284.1">
    <property type="nucleotide sequence ID" value="NZ_JAUJEB010000001.1"/>
</dbReference>
<dbReference type="InterPro" id="IPR050583">
    <property type="entry name" value="Mycobacterial_A85_antigen"/>
</dbReference>
<evidence type="ECO:0000313" key="2">
    <source>
        <dbReference type="Proteomes" id="UP001172083"/>
    </source>
</evidence>
<sequence length="301" mass="34405">MLKSATLFIILLIPVLLLAQSPSEKQNLQASASQEVIPKGTVTKHTITNILIYQLKLYREYYVYVPAQYNGESDAAVMVFQDGWVFADKDHPYADKRNYAPDVFDKLIHEKKMPVTIGIFVEPGNIDEDYPENRMENSKRSEEYDELSDRYVSFLINTLIPEVAKNYRLTNDPKLRAIGGFSSGGNCAFTAAWQRPDYFHRVLSFAGAYINIRGGHIYPYLVRSTPKKDIKVYLQAGSNDIDIIFGNVWLANQQMAAAFKFKDYDYKFVKTTGTHGQFMGERFESAIEWLWHDAAGMSSDR</sequence>
<proteinExistence type="predicted"/>
<dbReference type="GO" id="GO:0016787">
    <property type="term" value="F:hydrolase activity"/>
    <property type="evidence" value="ECO:0007669"/>
    <property type="project" value="UniProtKB-KW"/>
</dbReference>
<dbReference type="Proteomes" id="UP001172083">
    <property type="component" value="Unassembled WGS sequence"/>
</dbReference>
<keyword evidence="2" id="KW-1185">Reference proteome</keyword>